<proteinExistence type="predicted"/>
<accession>A0A5B7G651</accession>
<feature type="compositionally biased region" description="Low complexity" evidence="1">
    <location>
        <begin position="53"/>
        <end position="64"/>
    </location>
</feature>
<feature type="region of interest" description="Disordered" evidence="1">
    <location>
        <begin position="1"/>
        <end position="71"/>
    </location>
</feature>
<evidence type="ECO:0000313" key="3">
    <source>
        <dbReference type="Proteomes" id="UP000324222"/>
    </source>
</evidence>
<organism evidence="2 3">
    <name type="scientific">Portunus trituberculatus</name>
    <name type="common">Swimming crab</name>
    <name type="synonym">Neptunus trituberculatus</name>
    <dbReference type="NCBI Taxonomy" id="210409"/>
    <lineage>
        <taxon>Eukaryota</taxon>
        <taxon>Metazoa</taxon>
        <taxon>Ecdysozoa</taxon>
        <taxon>Arthropoda</taxon>
        <taxon>Crustacea</taxon>
        <taxon>Multicrustacea</taxon>
        <taxon>Malacostraca</taxon>
        <taxon>Eumalacostraca</taxon>
        <taxon>Eucarida</taxon>
        <taxon>Decapoda</taxon>
        <taxon>Pleocyemata</taxon>
        <taxon>Brachyura</taxon>
        <taxon>Eubrachyura</taxon>
        <taxon>Portunoidea</taxon>
        <taxon>Portunidae</taxon>
        <taxon>Portuninae</taxon>
        <taxon>Portunus</taxon>
    </lineage>
</organism>
<name>A0A5B7G651_PORTR</name>
<feature type="compositionally biased region" description="Basic and acidic residues" evidence="1">
    <location>
        <begin position="22"/>
        <end position="50"/>
    </location>
</feature>
<dbReference type="AlphaFoldDB" id="A0A5B7G651"/>
<reference evidence="2 3" key="1">
    <citation type="submission" date="2019-05" db="EMBL/GenBank/DDBJ databases">
        <title>Another draft genome of Portunus trituberculatus and its Hox gene families provides insights of decapod evolution.</title>
        <authorList>
            <person name="Jeong J.-H."/>
            <person name="Song I."/>
            <person name="Kim S."/>
            <person name="Choi T."/>
            <person name="Kim D."/>
            <person name="Ryu S."/>
            <person name="Kim W."/>
        </authorList>
    </citation>
    <scope>NUCLEOTIDE SEQUENCE [LARGE SCALE GENOMIC DNA]</scope>
    <source>
        <tissue evidence="2">Muscle</tissue>
    </source>
</reference>
<evidence type="ECO:0000313" key="2">
    <source>
        <dbReference type="EMBL" id="MPC52618.1"/>
    </source>
</evidence>
<gene>
    <name evidence="2" type="ORF">E2C01_046491</name>
</gene>
<dbReference type="Proteomes" id="UP000324222">
    <property type="component" value="Unassembled WGS sequence"/>
</dbReference>
<keyword evidence="3" id="KW-1185">Reference proteome</keyword>
<comment type="caution">
    <text evidence="2">The sequence shown here is derived from an EMBL/GenBank/DDBJ whole genome shotgun (WGS) entry which is preliminary data.</text>
</comment>
<evidence type="ECO:0000256" key="1">
    <source>
        <dbReference type="SAM" id="MobiDB-lite"/>
    </source>
</evidence>
<sequence length="71" mass="8091">MSQISKPLFSPPRQRHRHQKPPRQEPVTKKKLYGHPEGRRHTFFPTREEEQPSISSSSSSSSSSLDASFGD</sequence>
<dbReference type="EMBL" id="VSRR010011022">
    <property type="protein sequence ID" value="MPC52618.1"/>
    <property type="molecule type" value="Genomic_DNA"/>
</dbReference>
<protein>
    <submittedName>
        <fullName evidence="2">Uncharacterized protein</fullName>
    </submittedName>
</protein>